<reference evidence="10" key="1">
    <citation type="submission" date="2019-01" db="EMBL/GenBank/DDBJ databases">
        <title>Draft genomes of a novel of Sporanaerobacter strains.</title>
        <authorList>
            <person name="Ma S."/>
        </authorList>
    </citation>
    <scope>NUCLEOTIDE SEQUENCE [LARGE SCALE GENOMIC DNA]</scope>
    <source>
        <strain evidence="10">NJN-17</strain>
    </source>
</reference>
<organism evidence="9 10">
    <name type="scientific">Acidilutibacter cellobiosedens</name>
    <dbReference type="NCBI Taxonomy" id="2507161"/>
    <lineage>
        <taxon>Bacteria</taxon>
        <taxon>Bacillati</taxon>
        <taxon>Bacillota</taxon>
        <taxon>Tissierellia</taxon>
        <taxon>Tissierellales</taxon>
        <taxon>Acidilutibacteraceae</taxon>
        <taxon>Acidilutibacter</taxon>
    </lineage>
</organism>
<feature type="domain" description="LD-carboxypeptidase C-terminal" evidence="8">
    <location>
        <begin position="178"/>
        <end position="296"/>
    </location>
</feature>
<keyword evidence="4" id="KW-0378">Hydrolase</keyword>
<dbReference type="Gene3D" id="3.40.50.10740">
    <property type="entry name" value="Class I glutamine amidotransferase-like"/>
    <property type="match status" value="1"/>
</dbReference>
<dbReference type="SUPFAM" id="SSF141986">
    <property type="entry name" value="LD-carboxypeptidase A C-terminal domain-like"/>
    <property type="match status" value="1"/>
</dbReference>
<dbReference type="Pfam" id="PF02016">
    <property type="entry name" value="Peptidase_S66"/>
    <property type="match status" value="1"/>
</dbReference>
<dbReference type="GO" id="GO:0006508">
    <property type="term" value="P:proteolysis"/>
    <property type="evidence" value="ECO:0007669"/>
    <property type="project" value="UniProtKB-KW"/>
</dbReference>
<dbReference type="Proteomes" id="UP000287969">
    <property type="component" value="Chromosome"/>
</dbReference>
<dbReference type="KEGG" id="spoa:EQM13_02680"/>
<gene>
    <name evidence="9" type="ORF">EQM13_02680</name>
</gene>
<dbReference type="PANTHER" id="PTHR30237">
    <property type="entry name" value="MURAMOYLTETRAPEPTIDE CARBOXYPEPTIDASE"/>
    <property type="match status" value="1"/>
</dbReference>
<dbReference type="GO" id="GO:0008236">
    <property type="term" value="F:serine-type peptidase activity"/>
    <property type="evidence" value="ECO:0007669"/>
    <property type="project" value="UniProtKB-KW"/>
</dbReference>
<comment type="similarity">
    <text evidence="1">Belongs to the peptidase S66 family.</text>
</comment>
<dbReference type="EMBL" id="CP035282">
    <property type="protein sequence ID" value="QAT60558.1"/>
    <property type="molecule type" value="Genomic_DNA"/>
</dbReference>
<dbReference type="PIRSF" id="PIRSF028757">
    <property type="entry name" value="LD-carboxypeptidase"/>
    <property type="match status" value="1"/>
</dbReference>
<keyword evidence="10" id="KW-1185">Reference proteome</keyword>
<evidence type="ECO:0000256" key="6">
    <source>
        <dbReference type="PIRSR" id="PIRSR028757-1"/>
    </source>
</evidence>
<evidence type="ECO:0000256" key="4">
    <source>
        <dbReference type="ARBA" id="ARBA00022801"/>
    </source>
</evidence>
<dbReference type="InterPro" id="IPR040449">
    <property type="entry name" value="Peptidase_S66_N"/>
</dbReference>
<evidence type="ECO:0000259" key="8">
    <source>
        <dbReference type="Pfam" id="PF17676"/>
    </source>
</evidence>
<dbReference type="PANTHER" id="PTHR30237:SF2">
    <property type="entry name" value="MUREIN TETRAPEPTIDE CARBOXYPEPTIDASE"/>
    <property type="match status" value="1"/>
</dbReference>
<sequence>MIKPKALKVGDTIGVISPSGPTSRENVEKAHDVLMKMGFKVKMGKSVYEHYGYLSGRDEIRAEDINNMFSDDEIDAIICMRGGYGASRILDMIEYDKIRNNPKIFVGYSDITVLHIVFNQICGLVTFHGPMVSSDMIENFSNFSRKSLFNFISEKNPEKKIKNPGDEKIETFSMGVCEGEITGGNLSLITATLGTPYEINTKGKILFLEDVNEEPYSIDKMLTQLKLSGKFSDAAGLILGDWNNCTPKSHEYSNSLTLEQIFEDIIKPLKKPVIKNLKSGHCKPKITIPFGVKARLDASKGELYILENTVE</sequence>
<feature type="active site" description="Nucleophile" evidence="6">
    <location>
        <position position="109"/>
    </location>
</feature>
<dbReference type="AlphaFoldDB" id="A0A410Q9J7"/>
<protein>
    <submittedName>
        <fullName evidence="9">LD-carboxypeptidase</fullName>
    </submittedName>
</protein>
<dbReference type="InterPro" id="IPR040921">
    <property type="entry name" value="Peptidase_S66C"/>
</dbReference>
<dbReference type="InterPro" id="IPR027478">
    <property type="entry name" value="LdcA_N"/>
</dbReference>
<evidence type="ECO:0000313" key="10">
    <source>
        <dbReference type="Proteomes" id="UP000287969"/>
    </source>
</evidence>
<evidence type="ECO:0000256" key="2">
    <source>
        <dbReference type="ARBA" id="ARBA00022645"/>
    </source>
</evidence>
<accession>A0A410Q9J7</accession>
<dbReference type="Gene3D" id="3.50.30.60">
    <property type="entry name" value="LD-carboxypeptidase A C-terminal domain-like"/>
    <property type="match status" value="1"/>
</dbReference>
<dbReference type="GO" id="GO:0004180">
    <property type="term" value="F:carboxypeptidase activity"/>
    <property type="evidence" value="ECO:0007669"/>
    <property type="project" value="UniProtKB-KW"/>
</dbReference>
<evidence type="ECO:0000259" key="7">
    <source>
        <dbReference type="Pfam" id="PF02016"/>
    </source>
</evidence>
<feature type="active site" description="Charge relay system" evidence="6">
    <location>
        <position position="209"/>
    </location>
</feature>
<keyword evidence="2 9" id="KW-0121">Carboxypeptidase</keyword>
<keyword evidence="5" id="KW-0720">Serine protease</keyword>
<dbReference type="SUPFAM" id="SSF52317">
    <property type="entry name" value="Class I glutamine amidotransferase-like"/>
    <property type="match status" value="1"/>
</dbReference>
<evidence type="ECO:0000256" key="3">
    <source>
        <dbReference type="ARBA" id="ARBA00022670"/>
    </source>
</evidence>
<evidence type="ECO:0000313" key="9">
    <source>
        <dbReference type="EMBL" id="QAT60558.1"/>
    </source>
</evidence>
<dbReference type="Pfam" id="PF17676">
    <property type="entry name" value="Peptidase_S66C"/>
    <property type="match status" value="1"/>
</dbReference>
<proteinExistence type="inferred from homology"/>
<keyword evidence="3" id="KW-0645">Protease</keyword>
<dbReference type="InterPro" id="IPR029062">
    <property type="entry name" value="Class_I_gatase-like"/>
</dbReference>
<feature type="active site" description="Charge relay system" evidence="6">
    <location>
        <position position="281"/>
    </location>
</feature>
<feature type="domain" description="LD-carboxypeptidase N-terminal" evidence="7">
    <location>
        <begin position="13"/>
        <end position="129"/>
    </location>
</feature>
<evidence type="ECO:0000256" key="5">
    <source>
        <dbReference type="ARBA" id="ARBA00022825"/>
    </source>
</evidence>
<dbReference type="CDD" id="cd07025">
    <property type="entry name" value="Peptidase_S66"/>
    <property type="match status" value="1"/>
</dbReference>
<dbReference type="RefSeq" id="WP_128751883.1">
    <property type="nucleotide sequence ID" value="NZ_CP035282.1"/>
</dbReference>
<evidence type="ECO:0000256" key="1">
    <source>
        <dbReference type="ARBA" id="ARBA00010233"/>
    </source>
</evidence>
<dbReference type="InterPro" id="IPR027461">
    <property type="entry name" value="Carboxypeptidase_A_C_sf"/>
</dbReference>
<name>A0A410Q9J7_9FIRM</name>
<dbReference type="InterPro" id="IPR003507">
    <property type="entry name" value="S66_fam"/>
</dbReference>
<dbReference type="OrthoDB" id="9807329at2"/>